<keyword evidence="2" id="KW-1185">Reference proteome</keyword>
<dbReference type="Proteomes" id="UP000783213">
    <property type="component" value="Unassembled WGS sequence"/>
</dbReference>
<evidence type="ECO:0000313" key="1">
    <source>
        <dbReference type="EMBL" id="KAF7940501.1"/>
    </source>
</evidence>
<organism evidence="1 2">
    <name type="scientific">Botrytis deweyae</name>
    <dbReference type="NCBI Taxonomy" id="2478750"/>
    <lineage>
        <taxon>Eukaryota</taxon>
        <taxon>Fungi</taxon>
        <taxon>Dikarya</taxon>
        <taxon>Ascomycota</taxon>
        <taxon>Pezizomycotina</taxon>
        <taxon>Leotiomycetes</taxon>
        <taxon>Helotiales</taxon>
        <taxon>Sclerotiniaceae</taxon>
        <taxon>Botrytis</taxon>
    </lineage>
</organism>
<evidence type="ECO:0000313" key="2">
    <source>
        <dbReference type="Proteomes" id="UP000783213"/>
    </source>
</evidence>
<sequence length="502" mass="55321">MGSKQSTARKVPSAINVISSTLSPAAINKPKTVVSGGLDSGYASQSTSPDILTSLADYSIASGEISCPHFSGKSKQLRTYKKQIPQLTLERFSDLREQYAETLNEFTRGLPGCSSVLMSLKVLGEDEQSAEPWIFIQCDKAISKKVKDFFKQPIIKIDFEPLQPDDRSPRLRVLVCPLRPRPLAKYLRSFAKYLDPRRHDAQRNDHQQHGPLTNRISTPIYSRIDARFCGRTICGMQVMNGSSHEVQQATIRGNIQVVDKNGKSKLYGMTAGHFLFPELYGNDEQGTADDLSDESTEEDFQLELGSINDSLGGKTQPLGKGARSARRGSICKSRIIGNLSDPSHTSFGNERNLDWALISFSQPYYDRLPNLYQKKELCQHKYLAGIGGDTFSRPEITVALLTAHGPQSGLMSSSFSYIMQPPGKVLIRTYLLSFPDCEHALHPGDSGAWVINLTSLEVYGHIIASDVFGRGYVVPIGDLLDDIKTHLSADSKGVSATRGNTL</sequence>
<gene>
    <name evidence="1" type="ORF">EAE98_000628</name>
</gene>
<proteinExistence type="predicted"/>
<dbReference type="EMBL" id="RCSX01000001">
    <property type="protein sequence ID" value="KAF7940501.1"/>
    <property type="molecule type" value="Genomic_DNA"/>
</dbReference>
<accession>A0ABQ7J384</accession>
<dbReference type="RefSeq" id="XP_038815923.1">
    <property type="nucleotide sequence ID" value="XM_038948246.1"/>
</dbReference>
<comment type="caution">
    <text evidence="1">The sequence shown here is derived from an EMBL/GenBank/DDBJ whole genome shotgun (WGS) entry which is preliminary data.</text>
</comment>
<reference evidence="1 2" key="1">
    <citation type="journal article" date="2020" name="Genome Biol. Evol.">
        <title>Comparative genomics of Sclerotiniaceae.</title>
        <authorList>
            <person name="Valero Jimenez C.A."/>
            <person name="Steentjes M."/>
            <person name="Scholten O.E."/>
            <person name="Van Kan J.A.L."/>
        </authorList>
    </citation>
    <scope>NUCLEOTIDE SEQUENCE [LARGE SCALE GENOMIC DNA]</scope>
    <source>
        <strain evidence="1 2">B1</strain>
    </source>
</reference>
<name>A0ABQ7J384_9HELO</name>
<dbReference type="GeneID" id="62227403"/>
<protein>
    <submittedName>
        <fullName evidence="1">Uncharacterized protein</fullName>
    </submittedName>
</protein>